<dbReference type="CDD" id="cd08420">
    <property type="entry name" value="PBP2_CysL_like"/>
    <property type="match status" value="1"/>
</dbReference>
<dbReference type="Pfam" id="PF03466">
    <property type="entry name" value="LysR_substrate"/>
    <property type="match status" value="1"/>
</dbReference>
<evidence type="ECO:0000256" key="2">
    <source>
        <dbReference type="ARBA" id="ARBA00023015"/>
    </source>
</evidence>
<dbReference type="RefSeq" id="WP_014404187.1">
    <property type="nucleotide sequence ID" value="NC_017033.1"/>
</dbReference>
<reference evidence="6" key="1">
    <citation type="submission" date="2012-02" db="EMBL/GenBank/DDBJ databases">
        <title>The complete genome of Frateuria aurantia DSM 6220.</title>
        <authorList>
            <consortium name="US DOE Joint Genome Institute (JGI-PGF)"/>
            <person name="Lucas S."/>
            <person name="Copeland A."/>
            <person name="Lapidus A."/>
            <person name="Glavina del Rio T."/>
            <person name="Dalin E."/>
            <person name="Tice H."/>
            <person name="Bruce D."/>
            <person name="Goodwin L."/>
            <person name="Pitluck S."/>
            <person name="Peters L."/>
            <person name="Ovchinnikova G."/>
            <person name="Teshima H."/>
            <person name="Kyrpides N."/>
            <person name="Mavromatis K."/>
            <person name="Ivanova N."/>
            <person name="Brettin T."/>
            <person name="Detter J.C."/>
            <person name="Han C."/>
            <person name="Larimer F."/>
            <person name="Land M."/>
            <person name="Hauser L."/>
            <person name="Markowitz V."/>
            <person name="Cheng J.-F."/>
            <person name="Hugenholtz P."/>
            <person name="Woyke T."/>
            <person name="Wu D."/>
            <person name="Brambilla E."/>
            <person name="Klenk H.-P."/>
            <person name="Eisen J.A."/>
        </authorList>
    </citation>
    <scope>NUCLEOTIDE SEQUENCE</scope>
    <source>
        <strain evidence="6">DSM 6220</strain>
    </source>
</reference>
<dbReference type="STRING" id="767434.Fraau_2850"/>
<sequence length="293" mass="31718">MKLESLRIFVAVAEREHVTRAAAALHLTQSAVSHAIAQLEQECGLALFSRVGRRVELSGAGQLLLVEARALLARAQLVRQRLHDYAGLVSGELQLHASQTVAGYWLPARMNAFQQRHPAVRLKLAIHNTREVCRLIRGGEAGLGVVEGAVSPDLSSEPVAEDQMWLVVSPQHPWAGLPAIRPEELVDSAWVLREPGSGTRMECEQALQTLGVDSASLPLSMEVASNEAVVSAVETGTAATIVSARVAASRVADGRLHHVPLSLPRREFKLVRHPEREATPAQAAFAAFLRRPV</sequence>
<dbReference type="Gene3D" id="1.10.10.10">
    <property type="entry name" value="Winged helix-like DNA-binding domain superfamily/Winged helix DNA-binding domain"/>
    <property type="match status" value="1"/>
</dbReference>
<comment type="similarity">
    <text evidence="1">Belongs to the LysR transcriptional regulatory family.</text>
</comment>
<name>H8L129_FRAAD</name>
<evidence type="ECO:0000313" key="6">
    <source>
        <dbReference type="EMBL" id="AFC87184.1"/>
    </source>
</evidence>
<dbReference type="KEGG" id="fau:Fraau_2850"/>
<dbReference type="eggNOG" id="COG1910">
    <property type="taxonomic scope" value="Bacteria"/>
</dbReference>
<dbReference type="AlphaFoldDB" id="H8L129"/>
<dbReference type="Pfam" id="PF00126">
    <property type="entry name" value="HTH_1"/>
    <property type="match status" value="1"/>
</dbReference>
<dbReference type="SUPFAM" id="SSF46785">
    <property type="entry name" value="Winged helix' DNA-binding domain"/>
    <property type="match status" value="1"/>
</dbReference>
<keyword evidence="2" id="KW-0805">Transcription regulation</keyword>
<dbReference type="GO" id="GO:0000976">
    <property type="term" value="F:transcription cis-regulatory region binding"/>
    <property type="evidence" value="ECO:0007669"/>
    <property type="project" value="TreeGrafter"/>
</dbReference>
<protein>
    <submittedName>
        <fullName evidence="6">Transcriptional regulator</fullName>
    </submittedName>
</protein>
<dbReference type="InterPro" id="IPR036388">
    <property type="entry name" value="WH-like_DNA-bd_sf"/>
</dbReference>
<dbReference type="InterPro" id="IPR000847">
    <property type="entry name" value="LysR_HTH_N"/>
</dbReference>
<keyword evidence="4" id="KW-0804">Transcription</keyword>
<dbReference type="GO" id="GO:0003700">
    <property type="term" value="F:DNA-binding transcription factor activity"/>
    <property type="evidence" value="ECO:0007669"/>
    <property type="project" value="InterPro"/>
</dbReference>
<dbReference type="PRINTS" id="PR00039">
    <property type="entry name" value="HTHLYSR"/>
</dbReference>
<dbReference type="FunFam" id="1.10.10.10:FF:000001">
    <property type="entry name" value="LysR family transcriptional regulator"/>
    <property type="match status" value="1"/>
</dbReference>
<dbReference type="SUPFAM" id="SSF53850">
    <property type="entry name" value="Periplasmic binding protein-like II"/>
    <property type="match status" value="1"/>
</dbReference>
<dbReference type="HOGENOM" id="CLU_039613_6_1_6"/>
<keyword evidence="3" id="KW-0238">DNA-binding</keyword>
<evidence type="ECO:0000313" key="7">
    <source>
        <dbReference type="Proteomes" id="UP000005234"/>
    </source>
</evidence>
<dbReference type="InterPro" id="IPR036390">
    <property type="entry name" value="WH_DNA-bd_sf"/>
</dbReference>
<dbReference type="Proteomes" id="UP000005234">
    <property type="component" value="Chromosome"/>
</dbReference>
<organism evidence="6 7">
    <name type="scientific">Frateuria aurantia (strain ATCC 33424 / DSM 6220 / KCTC 2777 / LMG 1558 / NBRC 3245 / NCIMB 13370)</name>
    <name type="common">Acetobacter aurantius</name>
    <dbReference type="NCBI Taxonomy" id="767434"/>
    <lineage>
        <taxon>Bacteria</taxon>
        <taxon>Pseudomonadati</taxon>
        <taxon>Pseudomonadota</taxon>
        <taxon>Gammaproteobacteria</taxon>
        <taxon>Lysobacterales</taxon>
        <taxon>Rhodanobacteraceae</taxon>
        <taxon>Frateuria</taxon>
    </lineage>
</organism>
<dbReference type="PROSITE" id="PS50931">
    <property type="entry name" value="HTH_LYSR"/>
    <property type="match status" value="1"/>
</dbReference>
<gene>
    <name evidence="6" type="ordered locus">Fraau_2850</name>
</gene>
<dbReference type="OrthoDB" id="9808620at2"/>
<accession>H8L129</accession>
<evidence type="ECO:0000256" key="1">
    <source>
        <dbReference type="ARBA" id="ARBA00009437"/>
    </source>
</evidence>
<keyword evidence="7" id="KW-1185">Reference proteome</keyword>
<dbReference type="eggNOG" id="COG0583">
    <property type="taxonomic scope" value="Bacteria"/>
</dbReference>
<dbReference type="PANTHER" id="PTHR30126">
    <property type="entry name" value="HTH-TYPE TRANSCRIPTIONAL REGULATOR"/>
    <property type="match status" value="1"/>
</dbReference>
<evidence type="ECO:0000256" key="3">
    <source>
        <dbReference type="ARBA" id="ARBA00023125"/>
    </source>
</evidence>
<dbReference type="InterPro" id="IPR005119">
    <property type="entry name" value="LysR_subst-bd"/>
</dbReference>
<feature type="domain" description="HTH lysR-type" evidence="5">
    <location>
        <begin position="1"/>
        <end position="58"/>
    </location>
</feature>
<dbReference type="PANTHER" id="PTHR30126:SF39">
    <property type="entry name" value="HTH-TYPE TRANSCRIPTIONAL REGULATOR CYSL"/>
    <property type="match status" value="1"/>
</dbReference>
<dbReference type="Gene3D" id="3.40.190.290">
    <property type="match status" value="1"/>
</dbReference>
<evidence type="ECO:0000259" key="5">
    <source>
        <dbReference type="PROSITE" id="PS50931"/>
    </source>
</evidence>
<dbReference type="EMBL" id="CP003350">
    <property type="protein sequence ID" value="AFC87184.1"/>
    <property type="molecule type" value="Genomic_DNA"/>
</dbReference>
<proteinExistence type="inferred from homology"/>
<evidence type="ECO:0000256" key="4">
    <source>
        <dbReference type="ARBA" id="ARBA00023163"/>
    </source>
</evidence>